<evidence type="ECO:0000256" key="6">
    <source>
        <dbReference type="ARBA" id="ARBA00022694"/>
    </source>
</evidence>
<comment type="catalytic activity">
    <reaction evidence="8">
        <text>an adenosine in mRNA + S-adenosyl-L-methionine = an N(1)-methyladenosine in mRNA + S-adenosyl-L-homocysteine + H(+)</text>
        <dbReference type="Rhea" id="RHEA:55392"/>
        <dbReference type="Rhea" id="RHEA-COMP:12414"/>
        <dbReference type="Rhea" id="RHEA-COMP:12415"/>
        <dbReference type="ChEBI" id="CHEBI:15378"/>
        <dbReference type="ChEBI" id="CHEBI:57856"/>
        <dbReference type="ChEBI" id="CHEBI:59789"/>
        <dbReference type="ChEBI" id="CHEBI:74411"/>
        <dbReference type="ChEBI" id="CHEBI:74491"/>
    </reaction>
</comment>
<keyword evidence="4" id="KW-0808">Transferase</keyword>
<dbReference type="InterPro" id="IPR014816">
    <property type="entry name" value="tRNA_MeTrfase_Gcd14"/>
</dbReference>
<feature type="binding site" evidence="9">
    <location>
        <begin position="112"/>
        <end position="115"/>
    </location>
    <ligand>
        <name>S-adenosyl-L-methionine</name>
        <dbReference type="ChEBI" id="CHEBI:59789"/>
    </ligand>
</feature>
<dbReference type="VEuPathDB" id="VectorBase:LDEU004157"/>
<dbReference type="InterPro" id="IPR029063">
    <property type="entry name" value="SAM-dependent_MTases_sf"/>
</dbReference>
<feature type="binding site" evidence="9">
    <location>
        <position position="133"/>
    </location>
    <ligand>
        <name>S-adenosyl-L-methionine</name>
        <dbReference type="ChEBI" id="CHEBI:59789"/>
    </ligand>
</feature>
<proteinExistence type="predicted"/>
<comment type="subcellular location">
    <subcellularLocation>
        <location evidence="1">Nucleus</location>
    </subcellularLocation>
</comment>
<evidence type="ECO:0000256" key="3">
    <source>
        <dbReference type="ARBA" id="ARBA00022603"/>
    </source>
</evidence>
<comment type="caution">
    <text evidence="11">The sequence shown here is derived from an EMBL/GenBank/DDBJ whole genome shotgun (WGS) entry which is preliminary data.</text>
</comment>
<dbReference type="InterPro" id="IPR049470">
    <property type="entry name" value="TRM61_C"/>
</dbReference>
<evidence type="ECO:0000259" key="10">
    <source>
        <dbReference type="Pfam" id="PF08704"/>
    </source>
</evidence>
<dbReference type="FunFam" id="3.10.330.20:FF:000002">
    <property type="entry name" value="tRNA (adenine(58)-N(1))-methyltransferase catalytic subunit TRMT61A"/>
    <property type="match status" value="1"/>
</dbReference>
<dbReference type="GO" id="GO:0030488">
    <property type="term" value="P:tRNA methylation"/>
    <property type="evidence" value="ECO:0007669"/>
    <property type="project" value="InterPro"/>
</dbReference>
<evidence type="ECO:0000256" key="7">
    <source>
        <dbReference type="ARBA" id="ARBA00023242"/>
    </source>
</evidence>
<reference evidence="11 12" key="1">
    <citation type="journal article" date="2018" name="Gigascience">
        <title>Genomes of trombidid mites reveal novel predicted allergens and laterally-transferred genes associated with secondary metabolism.</title>
        <authorList>
            <person name="Dong X."/>
            <person name="Chaisiri K."/>
            <person name="Xia D."/>
            <person name="Armstrong S.D."/>
            <person name="Fang Y."/>
            <person name="Donnelly M.J."/>
            <person name="Kadowaki T."/>
            <person name="McGarry J.W."/>
            <person name="Darby A.C."/>
            <person name="Makepeace B.L."/>
        </authorList>
    </citation>
    <scope>NUCLEOTIDE SEQUENCE [LARGE SCALE GENOMIC DNA]</scope>
    <source>
        <strain evidence="11">UoL-UT</strain>
    </source>
</reference>
<dbReference type="GO" id="GO:0031515">
    <property type="term" value="C:tRNA (m1A) methyltransferase complex"/>
    <property type="evidence" value="ECO:0007669"/>
    <property type="project" value="InterPro"/>
</dbReference>
<evidence type="ECO:0000256" key="2">
    <source>
        <dbReference type="ARBA" id="ARBA00012796"/>
    </source>
</evidence>
<feature type="binding site" evidence="9">
    <location>
        <position position="161"/>
    </location>
    <ligand>
        <name>S-adenosyl-L-methionine</name>
        <dbReference type="ChEBI" id="CHEBI:59789"/>
    </ligand>
</feature>
<dbReference type="EC" id="2.1.1.220" evidence="2"/>
<feature type="binding site" evidence="9">
    <location>
        <position position="179"/>
    </location>
    <ligand>
        <name>S-adenosyl-L-methionine</name>
        <dbReference type="ChEBI" id="CHEBI:59789"/>
    </ligand>
</feature>
<dbReference type="PANTHER" id="PTHR12133:SF2">
    <property type="entry name" value="TRNA (ADENINE(58)-N(1))-METHYLTRANSFERASE CATALYTIC SUBUNIT TRMT61A"/>
    <property type="match status" value="1"/>
</dbReference>
<dbReference type="GO" id="GO:0160107">
    <property type="term" value="F:tRNA (adenine(58)-N1)-methyltransferase activity"/>
    <property type="evidence" value="ECO:0007669"/>
    <property type="project" value="UniProtKB-EC"/>
</dbReference>
<gene>
    <name evidence="11" type="ORF">B4U80_10577</name>
</gene>
<keyword evidence="3" id="KW-0489">Methyltransferase</keyword>
<evidence type="ECO:0000256" key="8">
    <source>
        <dbReference type="ARBA" id="ARBA00048481"/>
    </source>
</evidence>
<dbReference type="Proteomes" id="UP000288716">
    <property type="component" value="Unassembled WGS sequence"/>
</dbReference>
<dbReference type="AlphaFoldDB" id="A0A443SK52"/>
<feature type="domain" description="tRNA (adenine(58)-N(1))-methyltransferase catalytic subunit TRM61 C-terminal" evidence="10">
    <location>
        <begin position="228"/>
        <end position="288"/>
    </location>
</feature>
<dbReference type="Pfam" id="PF08704">
    <property type="entry name" value="GCD14"/>
    <property type="match status" value="2"/>
</dbReference>
<organism evidence="11 12">
    <name type="scientific">Leptotrombidium deliense</name>
    <dbReference type="NCBI Taxonomy" id="299467"/>
    <lineage>
        <taxon>Eukaryota</taxon>
        <taxon>Metazoa</taxon>
        <taxon>Ecdysozoa</taxon>
        <taxon>Arthropoda</taxon>
        <taxon>Chelicerata</taxon>
        <taxon>Arachnida</taxon>
        <taxon>Acari</taxon>
        <taxon>Acariformes</taxon>
        <taxon>Trombidiformes</taxon>
        <taxon>Prostigmata</taxon>
        <taxon>Anystina</taxon>
        <taxon>Parasitengona</taxon>
        <taxon>Trombiculoidea</taxon>
        <taxon>Trombiculidae</taxon>
        <taxon>Leptotrombidium</taxon>
    </lineage>
</organism>
<dbReference type="OrthoDB" id="1925287at2759"/>
<name>A0A443SK52_9ACAR</name>
<dbReference type="Gene3D" id="3.10.330.20">
    <property type="match status" value="1"/>
</dbReference>
<feature type="domain" description="tRNA (adenine(58)-N(1))-methyltransferase catalytic subunit TRM61 C-terminal" evidence="10">
    <location>
        <begin position="62"/>
        <end position="198"/>
    </location>
</feature>
<keyword evidence="12" id="KW-1185">Reference proteome</keyword>
<feature type="non-terminal residue" evidence="11">
    <location>
        <position position="303"/>
    </location>
</feature>
<evidence type="ECO:0000256" key="5">
    <source>
        <dbReference type="ARBA" id="ARBA00022691"/>
    </source>
</evidence>
<protein>
    <recommendedName>
        <fullName evidence="2">tRNA (adenine(58)-N(1))-methyltransferase</fullName>
        <ecNumber evidence="2">2.1.1.220</ecNumber>
    </recommendedName>
</protein>
<dbReference type="EMBL" id="NCKV01001713">
    <property type="protein sequence ID" value="RWS27883.1"/>
    <property type="molecule type" value="Genomic_DNA"/>
</dbReference>
<evidence type="ECO:0000313" key="12">
    <source>
        <dbReference type="Proteomes" id="UP000288716"/>
    </source>
</evidence>
<accession>A0A443SK52</accession>
<evidence type="ECO:0000256" key="9">
    <source>
        <dbReference type="PIRSR" id="PIRSR017269-1"/>
    </source>
</evidence>
<evidence type="ECO:0000256" key="4">
    <source>
        <dbReference type="ARBA" id="ARBA00022679"/>
    </source>
</evidence>
<keyword evidence="7" id="KW-0539">Nucleus</keyword>
<dbReference type="STRING" id="299467.A0A443SK52"/>
<dbReference type="PIRSF" id="PIRSF017269">
    <property type="entry name" value="GCD14"/>
    <property type="match status" value="1"/>
</dbReference>
<evidence type="ECO:0000256" key="1">
    <source>
        <dbReference type="ARBA" id="ARBA00004123"/>
    </source>
</evidence>
<evidence type="ECO:0000313" key="11">
    <source>
        <dbReference type="EMBL" id="RWS27883.1"/>
    </source>
</evidence>
<keyword evidence="5 9" id="KW-0949">S-adenosyl-L-methionine</keyword>
<dbReference type="PROSITE" id="PS51620">
    <property type="entry name" value="SAM_TRM61"/>
    <property type="match status" value="1"/>
</dbReference>
<dbReference type="GO" id="GO:0005634">
    <property type="term" value="C:nucleus"/>
    <property type="evidence" value="ECO:0007669"/>
    <property type="project" value="UniProtKB-SubCell"/>
</dbReference>
<dbReference type="Gene3D" id="3.40.50.150">
    <property type="entry name" value="Vaccinia Virus protein VP39"/>
    <property type="match status" value="1"/>
</dbReference>
<sequence>MSFLGYKSRVECGDIATIYLASNKVYVQRIEKGKVFQTIYGALRHEDLIGKQYGTKVHCKKGWVYLLHITPELWTQNLPHRTQILYTTDISLITTMLYLKPGSVVVEAGTGSGSLSHSILRTISPNGHLYTFDFHEERVQKALKEFIDHGLDKLVSIKARDVCKQGFDLCSVADAVFLDLPNPWEAIPFAVTAMKSKDYYREDSFNSRLFVLFIRHLLRVKVNTVIASLAGSRICCFSPCIEQVHKTCVTLREHHFEDIDTIECVLKPFEMRRLPLTQFDCDKLPVNETDVSTASKFVFNEIF</sequence>
<dbReference type="PANTHER" id="PTHR12133">
    <property type="entry name" value="TRNA (ADENINE(58)-N(1))-METHYLTRANSFERASE"/>
    <property type="match status" value="1"/>
</dbReference>
<dbReference type="SUPFAM" id="SSF53335">
    <property type="entry name" value="S-adenosyl-L-methionine-dependent methyltransferases"/>
    <property type="match status" value="1"/>
</dbReference>
<keyword evidence="6" id="KW-0819">tRNA processing</keyword>